<organism evidence="5 6">
    <name type="scientific">Potamilus streckersoni</name>
    <dbReference type="NCBI Taxonomy" id="2493646"/>
    <lineage>
        <taxon>Eukaryota</taxon>
        <taxon>Metazoa</taxon>
        <taxon>Spiralia</taxon>
        <taxon>Lophotrochozoa</taxon>
        <taxon>Mollusca</taxon>
        <taxon>Bivalvia</taxon>
        <taxon>Autobranchia</taxon>
        <taxon>Heteroconchia</taxon>
        <taxon>Palaeoheterodonta</taxon>
        <taxon>Unionida</taxon>
        <taxon>Unionoidea</taxon>
        <taxon>Unionidae</taxon>
        <taxon>Ambleminae</taxon>
        <taxon>Lampsilini</taxon>
        <taxon>Potamilus</taxon>
    </lineage>
</organism>
<comment type="caution">
    <text evidence="5">The sequence shown here is derived from an EMBL/GenBank/DDBJ whole genome shotgun (WGS) entry which is preliminary data.</text>
</comment>
<sequence length="289" mass="33280">MIRDDYQSCRYDHNSQNSVSFHGNSFGSLDMSDTGNITDLFYGANSEWNKGLYGPATGSYHLAKCQHERPYSDSYDLNQNCNVVHSFYSFGSRSLYRRKTFSTPSNGRDEMFSAGTEIKKDDNEIMARIGETFISDRSDSNEHSSDDSEEHILHLLAPGFHGPNRHCLLWACKACKRKGVTIDRRKAATQRERRRLRKVNEAFEILKRRTCPNPNQRLPKVEILRNAIEYIESLEELLHGTRISRIYNSLNDSGSICSGSDYMRVNSSHFYPRKLHHIVERRGGYYASN</sequence>
<protein>
    <recommendedName>
        <fullName evidence="4">BHLH domain-containing protein</fullName>
    </recommendedName>
</protein>
<dbReference type="SMART" id="SM00353">
    <property type="entry name" value="HLH"/>
    <property type="match status" value="1"/>
</dbReference>
<dbReference type="Gene3D" id="4.10.280.10">
    <property type="entry name" value="Helix-loop-helix DNA-binding domain"/>
    <property type="match status" value="1"/>
</dbReference>
<keyword evidence="6" id="KW-1185">Reference proteome</keyword>
<dbReference type="AlphaFoldDB" id="A0AAE0VN26"/>
<evidence type="ECO:0000313" key="6">
    <source>
        <dbReference type="Proteomes" id="UP001195483"/>
    </source>
</evidence>
<dbReference type="GO" id="GO:0007517">
    <property type="term" value="P:muscle organ development"/>
    <property type="evidence" value="ECO:0007669"/>
    <property type="project" value="InterPro"/>
</dbReference>
<reference evidence="5" key="3">
    <citation type="submission" date="2023-05" db="EMBL/GenBank/DDBJ databases">
        <authorList>
            <person name="Smith C.H."/>
        </authorList>
    </citation>
    <scope>NUCLEOTIDE SEQUENCE</scope>
    <source>
        <strain evidence="5">CHS0354</strain>
        <tissue evidence="5">Mantle</tissue>
    </source>
</reference>
<evidence type="ECO:0000259" key="4">
    <source>
        <dbReference type="PROSITE" id="PS50888"/>
    </source>
</evidence>
<gene>
    <name evidence="5" type="ORF">CHS0354_033743</name>
</gene>
<dbReference type="GO" id="GO:0005634">
    <property type="term" value="C:nucleus"/>
    <property type="evidence" value="ECO:0007669"/>
    <property type="project" value="UniProtKB-SubCell"/>
</dbReference>
<feature type="domain" description="BHLH" evidence="4">
    <location>
        <begin position="183"/>
        <end position="234"/>
    </location>
</feature>
<name>A0AAE0VN26_9BIVA</name>
<dbReference type="Pfam" id="PF00010">
    <property type="entry name" value="HLH"/>
    <property type="match status" value="1"/>
</dbReference>
<dbReference type="PANTHER" id="PTHR11534">
    <property type="entry name" value="MYOGENIC FACTOR"/>
    <property type="match status" value="1"/>
</dbReference>
<dbReference type="InterPro" id="IPR011598">
    <property type="entry name" value="bHLH_dom"/>
</dbReference>
<evidence type="ECO:0000313" key="5">
    <source>
        <dbReference type="EMBL" id="KAK3583949.1"/>
    </source>
</evidence>
<feature type="non-terminal residue" evidence="5">
    <location>
        <position position="1"/>
    </location>
</feature>
<dbReference type="InterPro" id="IPR002546">
    <property type="entry name" value="MyoD_N"/>
</dbReference>
<dbReference type="PANTHER" id="PTHR11534:SF9">
    <property type="entry name" value="MYOGENIC-DETERMINATION PROTEIN"/>
    <property type="match status" value="1"/>
</dbReference>
<comment type="subcellular location">
    <subcellularLocation>
        <location evidence="1">Nucleus</location>
    </subcellularLocation>
</comment>
<reference evidence="5" key="1">
    <citation type="journal article" date="2021" name="Genome Biol. Evol.">
        <title>A High-Quality Reference Genome for a Parasitic Bivalve with Doubly Uniparental Inheritance (Bivalvia: Unionida).</title>
        <authorList>
            <person name="Smith C.H."/>
        </authorList>
    </citation>
    <scope>NUCLEOTIDE SEQUENCE</scope>
    <source>
        <strain evidence="5">CHS0354</strain>
    </source>
</reference>
<evidence type="ECO:0000256" key="1">
    <source>
        <dbReference type="ARBA" id="ARBA00004123"/>
    </source>
</evidence>
<dbReference type="FunFam" id="4.10.280.10:FF:000005">
    <property type="entry name" value="Myogenic factor"/>
    <property type="match status" value="1"/>
</dbReference>
<dbReference type="GO" id="GO:0046983">
    <property type="term" value="F:protein dimerization activity"/>
    <property type="evidence" value="ECO:0007669"/>
    <property type="project" value="InterPro"/>
</dbReference>
<keyword evidence="2" id="KW-0238">DNA-binding</keyword>
<dbReference type="GO" id="GO:0000978">
    <property type="term" value="F:RNA polymerase II cis-regulatory region sequence-specific DNA binding"/>
    <property type="evidence" value="ECO:0007669"/>
    <property type="project" value="TreeGrafter"/>
</dbReference>
<proteinExistence type="predicted"/>
<dbReference type="InterPro" id="IPR036638">
    <property type="entry name" value="HLH_DNA-bd_sf"/>
</dbReference>
<dbReference type="SMART" id="SM00520">
    <property type="entry name" value="BASIC"/>
    <property type="match status" value="1"/>
</dbReference>
<dbReference type="InterPro" id="IPR039704">
    <property type="entry name" value="Myogenic_factor"/>
</dbReference>
<dbReference type="SUPFAM" id="SSF47459">
    <property type="entry name" value="HLH, helix-loop-helix DNA-binding domain"/>
    <property type="match status" value="1"/>
</dbReference>
<dbReference type="GO" id="GO:0045663">
    <property type="term" value="P:positive regulation of myoblast differentiation"/>
    <property type="evidence" value="ECO:0007669"/>
    <property type="project" value="TreeGrafter"/>
</dbReference>
<reference evidence="5" key="2">
    <citation type="journal article" date="2021" name="Genome Biol. Evol.">
        <title>Developing a high-quality reference genome for a parasitic bivalve with doubly uniparental inheritance (Bivalvia: Unionida).</title>
        <authorList>
            <person name="Smith C.H."/>
        </authorList>
    </citation>
    <scope>NUCLEOTIDE SEQUENCE</scope>
    <source>
        <strain evidence="5">CHS0354</strain>
        <tissue evidence="5">Mantle</tissue>
    </source>
</reference>
<evidence type="ECO:0000256" key="2">
    <source>
        <dbReference type="ARBA" id="ARBA00023125"/>
    </source>
</evidence>
<dbReference type="Pfam" id="PF01586">
    <property type="entry name" value="Basic"/>
    <property type="match status" value="1"/>
</dbReference>
<dbReference type="Proteomes" id="UP001195483">
    <property type="component" value="Unassembled WGS sequence"/>
</dbReference>
<accession>A0AAE0VN26</accession>
<dbReference type="EMBL" id="JAEAOA010001970">
    <property type="protein sequence ID" value="KAK3583949.1"/>
    <property type="molecule type" value="Genomic_DNA"/>
</dbReference>
<keyword evidence="3" id="KW-0539">Nucleus</keyword>
<dbReference type="PROSITE" id="PS50888">
    <property type="entry name" value="BHLH"/>
    <property type="match status" value="1"/>
</dbReference>
<dbReference type="CDD" id="cd19699">
    <property type="entry name" value="bHLH_TS_dMYOD_like"/>
    <property type="match status" value="1"/>
</dbReference>
<dbReference type="GO" id="GO:0000981">
    <property type="term" value="F:DNA-binding transcription factor activity, RNA polymerase II-specific"/>
    <property type="evidence" value="ECO:0007669"/>
    <property type="project" value="TreeGrafter"/>
</dbReference>
<evidence type="ECO:0000256" key="3">
    <source>
        <dbReference type="ARBA" id="ARBA00023242"/>
    </source>
</evidence>